<dbReference type="InterPro" id="IPR018212">
    <property type="entry name" value="Na/solute_symporter_CS"/>
</dbReference>
<gene>
    <name evidence="10" type="ORF">EVA99_02825</name>
</gene>
<sequence>MNSLDYLIVGFYAVALIAIATYVSRSKKGQEKTPEEYFLAGRSLPWWAIGTSLIAANIAADQIIGMNGDAYAFGMAIAVYEWTAAVALIVVGKFLLPVYLKQQVFTMPQLLSQRYDTRVSKLLAVLMLIMYIFVILPTILWLGAKAVNNLTGLNLIMAMILLGFLSLAYSLYGGLKAVAFTDIIQVSLLIFAGLYVSYVGLNAISDGAGAWEGFLTLQAEFPEKFDALLSYVPKEQDPEAYGNYVKLPGIWVLIGGMWIAHFYYWGTNQYITQRALGAKSLNEAQNGLMFAGFLKILMPVVVVLPGLIAVALEGTTIPSLEGDRSRAYPSMLSLLPNGILGLTFAALVAAIVSSLASLTNSVSTIFTMDLYKGNMSMNDKSLVGVGRKAGLVGLIISIIVAPIFLGSLDSAFQYVQEYMGLFSPVILFVFLSAIVLKNSTSNSVLWGSATALIAGVIMKLYVANTSESLIEPFMHQMAISFFLAFVVSGLLSPNKENDKVFVLTRDDFKTSNLFNIGSIIIVAILAAIYINYA</sequence>
<keyword evidence="4" id="KW-0813">Transport</keyword>
<evidence type="ECO:0000256" key="3">
    <source>
        <dbReference type="ARBA" id="ARBA00022692"/>
    </source>
</evidence>
<keyword evidence="3 9" id="KW-0812">Transmembrane</keyword>
<comment type="similarity">
    <text evidence="2 8">Belongs to the sodium:solute symporter (SSF) (TC 2.A.21) family.</text>
</comment>
<evidence type="ECO:0000256" key="7">
    <source>
        <dbReference type="ARBA" id="ARBA00023201"/>
    </source>
</evidence>
<feature type="transmembrane region" description="Helical" evidence="9">
    <location>
        <begin position="183"/>
        <end position="201"/>
    </location>
</feature>
<keyword evidence="4" id="KW-0769">Symport</keyword>
<dbReference type="Proteomes" id="UP000320146">
    <property type="component" value="Unassembled WGS sequence"/>
</dbReference>
<dbReference type="GO" id="GO:0005886">
    <property type="term" value="C:plasma membrane"/>
    <property type="evidence" value="ECO:0007669"/>
    <property type="project" value="TreeGrafter"/>
</dbReference>
<reference evidence="10 11" key="1">
    <citation type="submission" date="2019-02" db="EMBL/GenBank/DDBJ databases">
        <title>Prokaryotic population dynamics and viral predation in marine succession experiment using metagenomics: the confinement effect.</title>
        <authorList>
            <person name="Haro-Moreno J.M."/>
            <person name="Rodriguez-Valera F."/>
            <person name="Lopez-Perez M."/>
        </authorList>
    </citation>
    <scope>NUCLEOTIDE SEQUENCE [LARGE SCALE GENOMIC DNA]</scope>
    <source>
        <strain evidence="10">MED-G166</strain>
    </source>
</reference>
<feature type="transmembrane region" description="Helical" evidence="9">
    <location>
        <begin position="70"/>
        <end position="100"/>
    </location>
</feature>
<dbReference type="EMBL" id="SHBL01000020">
    <property type="protein sequence ID" value="RZO23901.1"/>
    <property type="molecule type" value="Genomic_DNA"/>
</dbReference>
<feature type="transmembrane region" description="Helical" evidence="9">
    <location>
        <begin position="287"/>
        <end position="312"/>
    </location>
</feature>
<protein>
    <submittedName>
        <fullName evidence="10">Sodium transporter</fullName>
    </submittedName>
</protein>
<comment type="subcellular location">
    <subcellularLocation>
        <location evidence="1">Membrane</location>
        <topology evidence="1">Multi-pass membrane protein</topology>
    </subcellularLocation>
</comment>
<dbReference type="GO" id="GO:0005412">
    <property type="term" value="F:D-glucose:sodium symporter activity"/>
    <property type="evidence" value="ECO:0007669"/>
    <property type="project" value="TreeGrafter"/>
</dbReference>
<keyword evidence="6 9" id="KW-0472">Membrane</keyword>
<evidence type="ECO:0000313" key="10">
    <source>
        <dbReference type="EMBL" id="RZO23901.1"/>
    </source>
</evidence>
<feature type="transmembrane region" description="Helical" evidence="9">
    <location>
        <begin position="473"/>
        <end position="492"/>
    </location>
</feature>
<evidence type="ECO:0000256" key="6">
    <source>
        <dbReference type="ARBA" id="ARBA00023136"/>
    </source>
</evidence>
<keyword evidence="5 9" id="KW-1133">Transmembrane helix</keyword>
<dbReference type="InterPro" id="IPR001734">
    <property type="entry name" value="Na/solute_symporter"/>
</dbReference>
<feature type="transmembrane region" description="Helical" evidence="9">
    <location>
        <begin position="150"/>
        <end position="171"/>
    </location>
</feature>
<evidence type="ECO:0000256" key="8">
    <source>
        <dbReference type="RuleBase" id="RU362091"/>
    </source>
</evidence>
<dbReference type="PANTHER" id="PTHR11819:SF195">
    <property type="entry name" value="SODIUM_GLUCOSE COTRANSPORTER 4"/>
    <property type="match status" value="1"/>
</dbReference>
<evidence type="ECO:0000256" key="5">
    <source>
        <dbReference type="ARBA" id="ARBA00022989"/>
    </source>
</evidence>
<dbReference type="PROSITE" id="PS50283">
    <property type="entry name" value="NA_SOLUT_SYMP_3"/>
    <property type="match status" value="1"/>
</dbReference>
<name>A0A520MRQ5_9GAMM</name>
<feature type="transmembrane region" description="Helical" evidence="9">
    <location>
        <begin position="418"/>
        <end position="436"/>
    </location>
</feature>
<comment type="caution">
    <text evidence="10">The sequence shown here is derived from an EMBL/GenBank/DDBJ whole genome shotgun (WGS) entry which is preliminary data.</text>
</comment>
<keyword evidence="7" id="KW-0739">Sodium transport</keyword>
<feature type="transmembrane region" description="Helical" evidence="9">
    <location>
        <begin position="44"/>
        <end position="64"/>
    </location>
</feature>
<dbReference type="AlphaFoldDB" id="A0A520MRQ5"/>
<dbReference type="PANTHER" id="PTHR11819">
    <property type="entry name" value="SOLUTE CARRIER FAMILY 5"/>
    <property type="match status" value="1"/>
</dbReference>
<dbReference type="Pfam" id="PF00474">
    <property type="entry name" value="SSF"/>
    <property type="match status" value="1"/>
</dbReference>
<keyword evidence="7" id="KW-0915">Sodium</keyword>
<dbReference type="Gene3D" id="1.20.1730.10">
    <property type="entry name" value="Sodium/glucose cotransporter"/>
    <property type="match status" value="1"/>
</dbReference>
<feature type="transmembrane region" description="Helical" evidence="9">
    <location>
        <begin position="248"/>
        <end position="266"/>
    </location>
</feature>
<dbReference type="PROSITE" id="PS00456">
    <property type="entry name" value="NA_SOLUT_SYMP_1"/>
    <property type="match status" value="1"/>
</dbReference>
<feature type="transmembrane region" description="Helical" evidence="9">
    <location>
        <begin position="6"/>
        <end position="23"/>
    </location>
</feature>
<evidence type="ECO:0000256" key="4">
    <source>
        <dbReference type="ARBA" id="ARBA00022847"/>
    </source>
</evidence>
<proteinExistence type="inferred from homology"/>
<feature type="transmembrane region" description="Helical" evidence="9">
    <location>
        <begin position="339"/>
        <end position="368"/>
    </location>
</feature>
<feature type="transmembrane region" description="Helical" evidence="9">
    <location>
        <begin position="121"/>
        <end position="144"/>
    </location>
</feature>
<feature type="transmembrane region" description="Helical" evidence="9">
    <location>
        <begin position="513"/>
        <end position="532"/>
    </location>
</feature>
<feature type="transmembrane region" description="Helical" evidence="9">
    <location>
        <begin position="389"/>
        <end position="406"/>
    </location>
</feature>
<accession>A0A520MRQ5</accession>
<keyword evidence="7" id="KW-0406">Ion transport</keyword>
<dbReference type="InterPro" id="IPR038377">
    <property type="entry name" value="Na/Glc_symporter_sf"/>
</dbReference>
<evidence type="ECO:0000313" key="11">
    <source>
        <dbReference type="Proteomes" id="UP000320146"/>
    </source>
</evidence>
<organism evidence="10 11">
    <name type="scientific">SAR86 cluster bacterium</name>
    <dbReference type="NCBI Taxonomy" id="2030880"/>
    <lineage>
        <taxon>Bacteria</taxon>
        <taxon>Pseudomonadati</taxon>
        <taxon>Pseudomonadota</taxon>
        <taxon>Gammaproteobacteria</taxon>
        <taxon>SAR86 cluster</taxon>
    </lineage>
</organism>
<evidence type="ECO:0000256" key="2">
    <source>
        <dbReference type="ARBA" id="ARBA00006434"/>
    </source>
</evidence>
<evidence type="ECO:0000256" key="9">
    <source>
        <dbReference type="SAM" id="Phobius"/>
    </source>
</evidence>
<evidence type="ECO:0000256" key="1">
    <source>
        <dbReference type="ARBA" id="ARBA00004141"/>
    </source>
</evidence>
<feature type="transmembrane region" description="Helical" evidence="9">
    <location>
        <begin position="443"/>
        <end position="461"/>
    </location>
</feature>
<dbReference type="NCBIfam" id="TIGR00813">
    <property type="entry name" value="sss"/>
    <property type="match status" value="1"/>
</dbReference>